<evidence type="ECO:0000313" key="4">
    <source>
        <dbReference type="Proteomes" id="UP000010824"/>
    </source>
</evidence>
<keyword evidence="4" id="KW-1185">Reference proteome</keyword>
<dbReference type="EMBL" id="CP003167">
    <property type="protein sequence ID" value="AGB02036.1"/>
    <property type="molecule type" value="Genomic_DNA"/>
</dbReference>
<dbReference type="Pfam" id="PF16244">
    <property type="entry name" value="DUF4901"/>
    <property type="match status" value="1"/>
</dbReference>
<keyword evidence="1" id="KW-0472">Membrane</keyword>
<dbReference type="GeneID" id="14310297"/>
<keyword evidence="1" id="KW-0812">Transmembrane</keyword>
<dbReference type="Proteomes" id="UP000010824">
    <property type="component" value="Chromosome"/>
</dbReference>
<gene>
    <name evidence="3" type="ordered locus">Metfor_0984</name>
</gene>
<dbReference type="RefSeq" id="WP_015285000.1">
    <property type="nucleotide sequence ID" value="NC_019943.1"/>
</dbReference>
<sequence length="453" mass="49214">MAGMDENKPYLPERYRQKIREKNRRRAAVKILTITLILIVIAVLVFSLSQLQWVGLAAVPFSPPSQPAPSPVVVTTMSLDSQMGTPAQSTSRTPLPPASPAAVPLVAGYAIEPGVTQQAGSGSLSLVQAEAALRRYCPEDMFTISSVNYSAGSARSLFGFTLRTAGGRSPKEDLVVFIEAASGMPWSAGEETAAIPKEMVSEVVLAEFPYEGVFTPGIWYDDSPQEGSVWRFTLASGNMTLVSGSVDATTGEIQAFARNIPLYGRPADPAVTQETAQGIAEKYVTARTSGLPLILTSSRYDRWGTESVPAAGAYTFSWERRYLDYPVDTDGITVVVDALNGDIIEYDKRWTTAEYAFSQAIVPTIARHDATYAAMEAARTVYPEQIGSVRILSSELRWNNGQMKGTVPRPGSVPLAWKIVFDDEILRTNASLVPGIAWIDIQTGNMTAIEYRH</sequence>
<dbReference type="KEGG" id="mfo:Metfor_0984"/>
<reference evidence="4" key="1">
    <citation type="submission" date="2011-12" db="EMBL/GenBank/DDBJ databases">
        <title>Complete sequence of Methanoregula formicicum SMSP.</title>
        <authorList>
            <person name="Lucas S."/>
            <person name="Han J."/>
            <person name="Lapidus A."/>
            <person name="Cheng J.-F."/>
            <person name="Goodwin L."/>
            <person name="Pitluck S."/>
            <person name="Peters L."/>
            <person name="Ovchinnikova G."/>
            <person name="Teshima H."/>
            <person name="Detter J.C."/>
            <person name="Han C."/>
            <person name="Tapia R."/>
            <person name="Land M."/>
            <person name="Hauser L."/>
            <person name="Kyrpides N."/>
            <person name="Ivanova N."/>
            <person name="Pagani I."/>
            <person name="Imachi H."/>
            <person name="Tamaki H."/>
            <person name="Sekiguchi Y."/>
            <person name="Kamagata Y."/>
            <person name="Cadillo-Quiroz H."/>
            <person name="Zinder S."/>
            <person name="Liu W.-T."/>
            <person name="Woyke T."/>
        </authorList>
    </citation>
    <scope>NUCLEOTIDE SEQUENCE [LARGE SCALE GENOMIC DNA]</scope>
    <source>
        <strain evidence="4">DSM 22288 / NBRC 105244 / SMSP</strain>
    </source>
</reference>
<feature type="domain" description="YcdB/YcdC repeated" evidence="2">
    <location>
        <begin position="240"/>
        <end position="349"/>
    </location>
</feature>
<dbReference type="eggNOG" id="arCOG06558">
    <property type="taxonomic scope" value="Archaea"/>
</dbReference>
<organism evidence="3 4">
    <name type="scientific">Methanoregula formicica (strain DSM 22288 / NBRC 105244 / SMSP)</name>
    <dbReference type="NCBI Taxonomy" id="593750"/>
    <lineage>
        <taxon>Archaea</taxon>
        <taxon>Methanobacteriati</taxon>
        <taxon>Methanobacteriota</taxon>
        <taxon>Stenosarchaea group</taxon>
        <taxon>Methanomicrobia</taxon>
        <taxon>Methanomicrobiales</taxon>
        <taxon>Methanoregulaceae</taxon>
        <taxon>Methanoregula</taxon>
    </lineage>
</organism>
<dbReference type="InterPro" id="IPR032599">
    <property type="entry name" value="YcdB/YcdC_rep_domain"/>
</dbReference>
<dbReference type="HOGENOM" id="CLU_603587_0_0_2"/>
<keyword evidence="1" id="KW-1133">Transmembrane helix</keyword>
<protein>
    <recommendedName>
        <fullName evidence="2">YcdB/YcdC repeated domain-containing protein</fullName>
    </recommendedName>
</protein>
<feature type="transmembrane region" description="Helical" evidence="1">
    <location>
        <begin position="27"/>
        <end position="48"/>
    </location>
</feature>
<dbReference type="OrthoDB" id="107458at2157"/>
<reference evidence="3 4" key="2">
    <citation type="journal article" date="2014" name="Genome Announc.">
        <title>Complete Genome Sequence of Methanoregula formicica SMSPT, a Mesophilic Hydrogenotrophic Methanogen Isolated from a Methanogenic Upflow Anaerobic Sludge Blanket Reactor.</title>
        <authorList>
            <person name="Yamamoto K."/>
            <person name="Tamaki H."/>
            <person name="Cadillo-Quiroz H."/>
            <person name="Imachi H."/>
            <person name="Kyrpides N."/>
            <person name="Woyke T."/>
            <person name="Goodwin L."/>
            <person name="Zinder S.H."/>
            <person name="Kamagata Y."/>
            <person name="Liu W.T."/>
        </authorList>
    </citation>
    <scope>NUCLEOTIDE SEQUENCE [LARGE SCALE GENOMIC DNA]</scope>
    <source>
        <strain evidence="4">DSM 22288 / NBRC 105244 / SMSP</strain>
    </source>
</reference>
<name>L0HE23_METFS</name>
<accession>L0HE23</accession>
<evidence type="ECO:0000313" key="3">
    <source>
        <dbReference type="EMBL" id="AGB02036.1"/>
    </source>
</evidence>
<proteinExistence type="predicted"/>
<evidence type="ECO:0000259" key="2">
    <source>
        <dbReference type="Pfam" id="PF16244"/>
    </source>
</evidence>
<evidence type="ECO:0000256" key="1">
    <source>
        <dbReference type="SAM" id="Phobius"/>
    </source>
</evidence>
<dbReference type="AlphaFoldDB" id="L0HE23"/>
<dbReference type="InParanoid" id="L0HE23"/>